<evidence type="ECO:0000256" key="1">
    <source>
        <dbReference type="SAM" id="MobiDB-lite"/>
    </source>
</evidence>
<dbReference type="InterPro" id="IPR037138">
    <property type="entry name" value="His_deacetylse_dom_sf"/>
</dbReference>
<dbReference type="SUPFAM" id="SSF52768">
    <property type="entry name" value="Arginase/deacetylase"/>
    <property type="match status" value="1"/>
</dbReference>
<dbReference type="GO" id="GO:0070210">
    <property type="term" value="C:Rpd3L-Expanded complex"/>
    <property type="evidence" value="ECO:0007669"/>
    <property type="project" value="TreeGrafter"/>
</dbReference>
<dbReference type="GO" id="GO:0004407">
    <property type="term" value="F:histone deacetylase activity"/>
    <property type="evidence" value="ECO:0007669"/>
    <property type="project" value="InterPro"/>
</dbReference>
<dbReference type="PRINTS" id="PR01271">
    <property type="entry name" value="HISDACETLASE"/>
</dbReference>
<evidence type="ECO:0000259" key="2">
    <source>
        <dbReference type="Pfam" id="PF00850"/>
    </source>
</evidence>
<evidence type="ECO:0000313" key="4">
    <source>
        <dbReference type="Proteomes" id="UP000188320"/>
    </source>
</evidence>
<reference evidence="4" key="1">
    <citation type="submission" date="2017-01" db="EMBL/GenBank/DDBJ databases">
        <authorList>
            <person name="Wang Y."/>
            <person name="White M."/>
            <person name="Kvist S."/>
            <person name="Moncalvo J.-M."/>
        </authorList>
    </citation>
    <scope>NUCLEOTIDE SEQUENCE [LARGE SCALE GENOMIC DNA]</scope>
    <source>
        <strain evidence="4">COL-18-3</strain>
    </source>
</reference>
<dbReference type="GO" id="GO:0031507">
    <property type="term" value="P:heterochromatin formation"/>
    <property type="evidence" value="ECO:0007669"/>
    <property type="project" value="TreeGrafter"/>
</dbReference>
<protein>
    <submittedName>
        <fullName evidence="3">Histone deacetylase RPD3</fullName>
    </submittedName>
</protein>
<dbReference type="InterPro" id="IPR023801">
    <property type="entry name" value="His_deacetylse_dom"/>
</dbReference>
<dbReference type="InterPro" id="IPR003084">
    <property type="entry name" value="HDAC_I/II"/>
</dbReference>
<feature type="region of interest" description="Disordered" evidence="1">
    <location>
        <begin position="316"/>
        <end position="500"/>
    </location>
</feature>
<sequence length="500" mass="56562">MTQFHSDDYVEFLYRVTPETAWRYQKEISKYIDVHHGDGVEEAFYTTDRVMTCSFHKYGEFFPGTGDLRDIGEGKGKYYSVNVPLRDGINDYSYRTIFEPVVKNIIEWYQPGVIVLQCGADSLAGDKLGCFNLSLEGHGRCVNYVKGFGLPLLVLGGGGYAIRNVSRAWAYETGLLVGEKMDRHLPMNDYMDYYGPDFTLNVPARNMENLNSDKYLERIKIQVLQNLERTRFAPSVQMQEVPPGLSPNVERDGEVDDEMDVEENKDVRVTELMQERMVVKKTELYDLDALGISKRHEDSSESNKLANEFNFVKDEAMKEEESKPKAKDDVCMDIDSKEKDESQKMEDVQEGKNEKMEEHGLVKEQAQEQLQEQKQEQGKEQKVEEQMPEGDADVDEAPKPEPKADISQGSAPEESSENKKETIGSVEGQNTTDSCIAMAESGTTENRMSVDTEQPEPVSDVLSQSKVSPKNTDIDSKRLASPSHLPLEAKDIQEESNTSL</sequence>
<organism evidence="3 4">
    <name type="scientific">Zancudomyces culisetae</name>
    <name type="common">Gut fungus</name>
    <name type="synonym">Smittium culisetae</name>
    <dbReference type="NCBI Taxonomy" id="1213189"/>
    <lineage>
        <taxon>Eukaryota</taxon>
        <taxon>Fungi</taxon>
        <taxon>Fungi incertae sedis</taxon>
        <taxon>Zoopagomycota</taxon>
        <taxon>Kickxellomycotina</taxon>
        <taxon>Harpellomycetes</taxon>
        <taxon>Harpellales</taxon>
        <taxon>Legeriomycetaceae</taxon>
        <taxon>Zancudomyces</taxon>
    </lineage>
</organism>
<comment type="caution">
    <text evidence="3">The sequence shown here is derived from an EMBL/GenBank/DDBJ whole genome shotgun (WGS) entry which is preliminary data.</text>
</comment>
<name>A0A1R1PER4_ZANCU</name>
<proteinExistence type="predicted"/>
<dbReference type="OrthoDB" id="1918432at2759"/>
<dbReference type="EMBL" id="LSSK01001547">
    <property type="protein sequence ID" value="OMH79485.1"/>
    <property type="molecule type" value="Genomic_DNA"/>
</dbReference>
<dbReference type="Proteomes" id="UP000188320">
    <property type="component" value="Unassembled WGS sequence"/>
</dbReference>
<dbReference type="InterPro" id="IPR023696">
    <property type="entry name" value="Ureohydrolase_dom_sf"/>
</dbReference>
<dbReference type="PANTHER" id="PTHR10625">
    <property type="entry name" value="HISTONE DEACETYLASE HDAC1-RELATED"/>
    <property type="match status" value="1"/>
</dbReference>
<feature type="compositionally biased region" description="Polar residues" evidence="1">
    <location>
        <begin position="441"/>
        <end position="452"/>
    </location>
</feature>
<accession>A0A1R1PER4</accession>
<keyword evidence="4" id="KW-1185">Reference proteome</keyword>
<dbReference type="AlphaFoldDB" id="A0A1R1PER4"/>
<feature type="region of interest" description="Disordered" evidence="1">
    <location>
        <begin position="239"/>
        <end position="260"/>
    </location>
</feature>
<feature type="compositionally biased region" description="Polar residues" evidence="1">
    <location>
        <begin position="461"/>
        <end position="471"/>
    </location>
</feature>
<dbReference type="Pfam" id="PF00850">
    <property type="entry name" value="Hist_deacetyl"/>
    <property type="match status" value="1"/>
</dbReference>
<feature type="compositionally biased region" description="Acidic residues" evidence="1">
    <location>
        <begin position="386"/>
        <end position="395"/>
    </location>
</feature>
<evidence type="ECO:0000313" key="3">
    <source>
        <dbReference type="EMBL" id="OMH79485.1"/>
    </source>
</evidence>
<feature type="compositionally biased region" description="Basic and acidic residues" evidence="1">
    <location>
        <begin position="316"/>
        <end position="385"/>
    </location>
</feature>
<dbReference type="PANTHER" id="PTHR10625:SF10">
    <property type="entry name" value="HISTONE DEACETYLASE HDAC1"/>
    <property type="match status" value="1"/>
</dbReference>
<dbReference type="Gene3D" id="3.40.800.20">
    <property type="entry name" value="Histone deacetylase domain"/>
    <property type="match status" value="1"/>
</dbReference>
<feature type="domain" description="Histone deacetylase" evidence="2">
    <location>
        <begin position="32"/>
        <end position="173"/>
    </location>
</feature>
<gene>
    <name evidence="3" type="ORF">AX774_g7099</name>
</gene>